<dbReference type="InterPro" id="IPR029016">
    <property type="entry name" value="GAF-like_dom_sf"/>
</dbReference>
<reference evidence="4 5" key="1">
    <citation type="submission" date="2019-03" db="EMBL/GenBank/DDBJ databases">
        <authorList>
            <person name="Sebastian G."/>
            <person name="Baumann P."/>
            <person name="Ruckert C."/>
            <person name="Kalinowski J."/>
            <person name="Nebel B."/>
            <person name="Takors R."/>
            <person name="Blombach B."/>
        </authorList>
    </citation>
    <scope>NUCLEOTIDE SEQUENCE [LARGE SCALE GENOMIC DNA]</scope>
    <source>
        <strain evidence="4 5">DSM 1084</strain>
    </source>
</reference>
<feature type="domain" description="GAF" evidence="2">
    <location>
        <begin position="101"/>
        <end position="222"/>
    </location>
</feature>
<dbReference type="InterPro" id="IPR009057">
    <property type="entry name" value="Homeodomain-like_sf"/>
</dbReference>
<dbReference type="RefSeq" id="WP_133155415.1">
    <property type="nucleotide sequence ID" value="NZ_CP037867.1"/>
</dbReference>
<dbReference type="SUPFAM" id="SSF55781">
    <property type="entry name" value="GAF domain-like"/>
    <property type="match status" value="1"/>
</dbReference>
<dbReference type="Pfam" id="PF02954">
    <property type="entry name" value="HTH_8"/>
    <property type="match status" value="1"/>
</dbReference>
<dbReference type="PRINTS" id="PR01590">
    <property type="entry name" value="HTHFIS"/>
</dbReference>
<dbReference type="Pfam" id="PF01590">
    <property type="entry name" value="GAF"/>
    <property type="match status" value="1"/>
</dbReference>
<proteinExistence type="predicted"/>
<evidence type="ECO:0000313" key="4">
    <source>
        <dbReference type="EMBL" id="QBM26120.1"/>
    </source>
</evidence>
<dbReference type="Proteomes" id="UP000293912">
    <property type="component" value="Chromosome"/>
</dbReference>
<organism evidence="4 5">
    <name type="scientific">Hydrogenophaga pseudoflava</name>
    <name type="common">Pseudomonas carboxydoflava</name>
    <dbReference type="NCBI Taxonomy" id="47421"/>
    <lineage>
        <taxon>Bacteria</taxon>
        <taxon>Pseudomonadati</taxon>
        <taxon>Pseudomonadota</taxon>
        <taxon>Betaproteobacteria</taxon>
        <taxon>Burkholderiales</taxon>
        <taxon>Comamonadaceae</taxon>
        <taxon>Hydrogenophaga</taxon>
    </lineage>
</organism>
<dbReference type="AlphaFoldDB" id="A0A4P6WS06"/>
<dbReference type="InterPro" id="IPR003018">
    <property type="entry name" value="GAF"/>
</dbReference>
<protein>
    <submittedName>
        <fullName evidence="4">Acetoin catabolism regulatory protein</fullName>
    </submittedName>
</protein>
<evidence type="ECO:0000256" key="1">
    <source>
        <dbReference type="SAM" id="MobiDB-lite"/>
    </source>
</evidence>
<keyword evidence="5" id="KW-1185">Reference proteome</keyword>
<evidence type="ECO:0000259" key="3">
    <source>
        <dbReference type="Pfam" id="PF02954"/>
    </source>
</evidence>
<gene>
    <name evidence="4" type="primary">acoR1</name>
    <name evidence="4" type="ORF">HPF_00425</name>
</gene>
<name>A0A4P6WS06_HYDPS</name>
<dbReference type="KEGG" id="hpse:HPF_00425"/>
<dbReference type="GO" id="GO:0043565">
    <property type="term" value="F:sequence-specific DNA binding"/>
    <property type="evidence" value="ECO:0007669"/>
    <property type="project" value="InterPro"/>
</dbReference>
<feature type="region of interest" description="Disordered" evidence="1">
    <location>
        <begin position="340"/>
        <end position="359"/>
    </location>
</feature>
<evidence type="ECO:0000313" key="5">
    <source>
        <dbReference type="Proteomes" id="UP000293912"/>
    </source>
</evidence>
<evidence type="ECO:0000259" key="2">
    <source>
        <dbReference type="Pfam" id="PF01590"/>
    </source>
</evidence>
<feature type="compositionally biased region" description="Pro residues" evidence="1">
    <location>
        <begin position="340"/>
        <end position="356"/>
    </location>
</feature>
<dbReference type="EMBL" id="CP037867">
    <property type="protein sequence ID" value="QBM26120.1"/>
    <property type="molecule type" value="Genomic_DNA"/>
</dbReference>
<dbReference type="Gene3D" id="1.10.10.60">
    <property type="entry name" value="Homeodomain-like"/>
    <property type="match status" value="1"/>
</dbReference>
<accession>A0A4P6WS06</accession>
<dbReference type="Gene3D" id="3.30.450.40">
    <property type="match status" value="1"/>
</dbReference>
<sequence length="400" mass="42566">MRATHRNLSTQDLPPQPFFQTPEQRAALARQRFFEEQQHPAGLVSEAVIRSWSRSRTLGHASHKMPALDPVNRSALSAALARNRRLLEAAHGDLQQLEAALAGTASRLMLTDAHGVIVHASRGTGDPEQKVLDAATRVGVQLAEEVLGTNAPGIVVQTGMACTVQCCEHFYEVFGQVRCAAAPIHDVHGRLVGVLDVSTESRAFGFDAAAVVGVYATSIENRLLQAQSDEHLVLHFQAAPALLGTPMEGLAGVDHGGRVVWVNATGHSLLGRPSRQEVAPVEELFGHGLAQLLPLCGATEALRLQLPSGLGIWVRATLGLRDGIDFRHAVAWPAAMPPAPGPVPAAEPEVPAPAPAAAPSLAQTQQRLIEDALQANGGNVARTARQLGVSRGLVYRHLRK</sequence>
<feature type="domain" description="DNA binding HTH" evidence="3">
    <location>
        <begin position="361"/>
        <end position="400"/>
    </location>
</feature>
<dbReference type="SUPFAM" id="SSF46689">
    <property type="entry name" value="Homeodomain-like"/>
    <property type="match status" value="1"/>
</dbReference>
<dbReference type="InterPro" id="IPR002197">
    <property type="entry name" value="HTH_Fis"/>
</dbReference>